<dbReference type="SUPFAM" id="SSF53163">
    <property type="entry name" value="HybD-like"/>
    <property type="match status" value="1"/>
</dbReference>
<dbReference type="PIRSF" id="PIRSF019549">
    <property type="entry name" value="Peptidase_A25"/>
    <property type="match status" value="1"/>
</dbReference>
<evidence type="ECO:0000256" key="2">
    <source>
        <dbReference type="ARBA" id="ARBA00022801"/>
    </source>
</evidence>
<keyword evidence="1 4" id="KW-0645">Protease</keyword>
<protein>
    <submittedName>
        <fullName evidence="4">Spore protease</fullName>
    </submittedName>
</protein>
<dbReference type="AlphaFoldDB" id="A0A562JHK8"/>
<keyword evidence="5" id="KW-1185">Reference proteome</keyword>
<dbReference type="RefSeq" id="WP_170226108.1">
    <property type="nucleotide sequence ID" value="NZ_JAYFNS010000010.1"/>
</dbReference>
<evidence type="ECO:0000256" key="1">
    <source>
        <dbReference type="ARBA" id="ARBA00022670"/>
    </source>
</evidence>
<reference evidence="4 5" key="1">
    <citation type="submission" date="2019-07" db="EMBL/GenBank/DDBJ databases">
        <title>Genomic Encyclopedia of Type Strains, Phase I: the one thousand microbial genomes (KMG-I) project.</title>
        <authorList>
            <person name="Kyrpides N."/>
        </authorList>
    </citation>
    <scope>NUCLEOTIDE SEQUENCE [LARGE SCALE GENOMIC DNA]</scope>
    <source>
        <strain evidence="4 5">DSM 13558</strain>
    </source>
</reference>
<dbReference type="InterPro" id="IPR023430">
    <property type="entry name" value="Pept_HybD-like_dom_sf"/>
</dbReference>
<keyword evidence="3" id="KW-0865">Zymogen</keyword>
<dbReference type="GO" id="GO:0009847">
    <property type="term" value="P:spore germination"/>
    <property type="evidence" value="ECO:0007669"/>
    <property type="project" value="InterPro"/>
</dbReference>
<accession>A0A562JHK8</accession>
<dbReference type="GO" id="GO:0008233">
    <property type="term" value="F:peptidase activity"/>
    <property type="evidence" value="ECO:0007669"/>
    <property type="project" value="UniProtKB-KW"/>
</dbReference>
<dbReference type="EMBL" id="VLKH01000002">
    <property type="protein sequence ID" value="TWH82772.1"/>
    <property type="molecule type" value="Genomic_DNA"/>
</dbReference>
<keyword evidence="2" id="KW-0378">Hydrolase</keyword>
<dbReference type="Gene3D" id="3.40.50.1450">
    <property type="entry name" value="HybD-like"/>
    <property type="match status" value="1"/>
</dbReference>
<evidence type="ECO:0000256" key="3">
    <source>
        <dbReference type="ARBA" id="ARBA00023145"/>
    </source>
</evidence>
<dbReference type="InterPro" id="IPR005080">
    <property type="entry name" value="Peptidase_A25"/>
</dbReference>
<evidence type="ECO:0000313" key="5">
    <source>
        <dbReference type="Proteomes" id="UP000315343"/>
    </source>
</evidence>
<organism evidence="4 5">
    <name type="scientific">Sedimentibacter saalensis</name>
    <dbReference type="NCBI Taxonomy" id="130788"/>
    <lineage>
        <taxon>Bacteria</taxon>
        <taxon>Bacillati</taxon>
        <taxon>Bacillota</taxon>
        <taxon>Tissierellia</taxon>
        <taxon>Sedimentibacter</taxon>
    </lineage>
</organism>
<dbReference type="HAMAP" id="MF_00626">
    <property type="entry name" value="Germination_prot"/>
    <property type="match status" value="1"/>
</dbReference>
<gene>
    <name evidence="4" type="ORF">LY60_01078</name>
</gene>
<dbReference type="Proteomes" id="UP000315343">
    <property type="component" value="Unassembled WGS sequence"/>
</dbReference>
<dbReference type="NCBIfam" id="TIGR01441">
    <property type="entry name" value="GPR"/>
    <property type="match status" value="1"/>
</dbReference>
<proteinExistence type="inferred from homology"/>
<dbReference type="Pfam" id="PF03418">
    <property type="entry name" value="Peptidase_A25"/>
    <property type="match status" value="2"/>
</dbReference>
<evidence type="ECO:0000313" key="4">
    <source>
        <dbReference type="EMBL" id="TWH82772.1"/>
    </source>
</evidence>
<dbReference type="GO" id="GO:0006508">
    <property type="term" value="P:proteolysis"/>
    <property type="evidence" value="ECO:0007669"/>
    <property type="project" value="UniProtKB-KW"/>
</dbReference>
<name>A0A562JHK8_9FIRM</name>
<comment type="caution">
    <text evidence="4">The sequence shown here is derived from an EMBL/GenBank/DDBJ whole genome shotgun (WGS) entry which is preliminary data.</text>
</comment>
<sequence>MYYRTDLAYEANESLKERVEGIKLNTRNFSHGEVIELEILDDDAEKQVGKKKGKYVTYETNSLKDLSKQSRQEVIEILAGAIKDVSGLERGRVLVVGLGNRNITADALGPKTLDKIKVTRQFFKAYNKEFDQDYNEVAILEPGVLGTTGIETINTIIGVVEKIKPTLLIIIDALASRKMRRLCSVVQITDAGIEPGSGIGNMQGSLNEDTIGIKVVAIGIPTVVDTATIVNDTIEAMEEALRDKTDDVGQIMGILSDLEYNEKHAFIKEILNPMYGESIVTPSSVDSLIENLSEILAESINKAVHPGYE</sequence>